<reference evidence="1" key="1">
    <citation type="submission" date="2020-05" db="EMBL/GenBank/DDBJ databases">
        <title>Large-scale comparative analyses of tick genomes elucidate their genetic diversity and vector capacities.</title>
        <authorList>
            <person name="Jia N."/>
            <person name="Wang J."/>
            <person name="Shi W."/>
            <person name="Du L."/>
            <person name="Sun Y."/>
            <person name="Zhan W."/>
            <person name="Jiang J."/>
            <person name="Wang Q."/>
            <person name="Zhang B."/>
            <person name="Ji P."/>
            <person name="Sakyi L.B."/>
            <person name="Cui X."/>
            <person name="Yuan T."/>
            <person name="Jiang B."/>
            <person name="Yang W."/>
            <person name="Lam T.T.-Y."/>
            <person name="Chang Q."/>
            <person name="Ding S."/>
            <person name="Wang X."/>
            <person name="Zhu J."/>
            <person name="Ruan X."/>
            <person name="Zhao L."/>
            <person name="Wei J."/>
            <person name="Que T."/>
            <person name="Du C."/>
            <person name="Cheng J."/>
            <person name="Dai P."/>
            <person name="Han X."/>
            <person name="Huang E."/>
            <person name="Gao Y."/>
            <person name="Liu J."/>
            <person name="Shao H."/>
            <person name="Ye R."/>
            <person name="Li L."/>
            <person name="Wei W."/>
            <person name="Wang X."/>
            <person name="Wang C."/>
            <person name="Yang T."/>
            <person name="Huo Q."/>
            <person name="Li W."/>
            <person name="Guo W."/>
            <person name="Chen H."/>
            <person name="Zhou L."/>
            <person name="Ni X."/>
            <person name="Tian J."/>
            <person name="Zhou Y."/>
            <person name="Sheng Y."/>
            <person name="Liu T."/>
            <person name="Pan Y."/>
            <person name="Xia L."/>
            <person name="Li J."/>
            <person name="Zhao F."/>
            <person name="Cao W."/>
        </authorList>
    </citation>
    <scope>NUCLEOTIDE SEQUENCE</scope>
    <source>
        <strain evidence="1">Dsil-2018</strain>
    </source>
</reference>
<dbReference type="Proteomes" id="UP000821865">
    <property type="component" value="Chromosome 5"/>
</dbReference>
<dbReference type="EMBL" id="CM023474">
    <property type="protein sequence ID" value="KAH7949038.1"/>
    <property type="molecule type" value="Genomic_DNA"/>
</dbReference>
<proteinExistence type="predicted"/>
<name>A0ACB8CPU9_DERSI</name>
<protein>
    <submittedName>
        <fullName evidence="1">Uncharacterized protein</fullName>
    </submittedName>
</protein>
<comment type="caution">
    <text evidence="1">The sequence shown here is derived from an EMBL/GenBank/DDBJ whole genome shotgun (WGS) entry which is preliminary data.</text>
</comment>
<organism evidence="1 2">
    <name type="scientific">Dermacentor silvarum</name>
    <name type="common">Tick</name>
    <dbReference type="NCBI Taxonomy" id="543639"/>
    <lineage>
        <taxon>Eukaryota</taxon>
        <taxon>Metazoa</taxon>
        <taxon>Ecdysozoa</taxon>
        <taxon>Arthropoda</taxon>
        <taxon>Chelicerata</taxon>
        <taxon>Arachnida</taxon>
        <taxon>Acari</taxon>
        <taxon>Parasitiformes</taxon>
        <taxon>Ixodida</taxon>
        <taxon>Ixodoidea</taxon>
        <taxon>Ixodidae</taxon>
        <taxon>Rhipicephalinae</taxon>
        <taxon>Dermacentor</taxon>
    </lineage>
</organism>
<sequence length="269" mass="29383">MMFRNFEEDRFFGGTSKCVSATQKTAVVRDSVRTSVGYGKTKVPRRLTFHSSAGYTMKNVAREQLLDEPTESFNLTGVYIDCENCHIVRHSYVDEVPDSSTPYDSPSEPELPDTTGVTSYLDFDAGNAPVSLTEPASAQPRHCSIDACRSRRAPLHLALLLALLPPTALQQGSTVSECANEQTVPTMLSDAEEALTTADKPATIRALSDRDAASVPITEQTNDSQPGEDMDEDSLPLAIDTDTIEDEAYNGAYWTVVRNKRRARSGLAP</sequence>
<evidence type="ECO:0000313" key="1">
    <source>
        <dbReference type="EMBL" id="KAH7949038.1"/>
    </source>
</evidence>
<evidence type="ECO:0000313" key="2">
    <source>
        <dbReference type="Proteomes" id="UP000821865"/>
    </source>
</evidence>
<accession>A0ACB8CPU9</accession>
<keyword evidence="2" id="KW-1185">Reference proteome</keyword>
<gene>
    <name evidence="1" type="ORF">HPB49_004243</name>
</gene>